<accession>A0A2V2NHL6</accession>
<dbReference type="Gene3D" id="2.60.40.790">
    <property type="match status" value="1"/>
</dbReference>
<evidence type="ECO:0000313" key="4">
    <source>
        <dbReference type="EMBL" id="PWR75091.1"/>
    </source>
</evidence>
<dbReference type="Pfam" id="PF00011">
    <property type="entry name" value="HSP20"/>
    <property type="match status" value="1"/>
</dbReference>
<gene>
    <name evidence="4" type="ORF">DLD82_06385</name>
</gene>
<reference evidence="4 5" key="1">
    <citation type="submission" date="2018-05" db="EMBL/GenBank/DDBJ databases">
        <title>Draft genome of Methanospirillum stamsii Pt1.</title>
        <authorList>
            <person name="Dueholm M.S."/>
            <person name="Nielsen P.H."/>
            <person name="Bakmann L.F."/>
            <person name="Otzen D.E."/>
        </authorList>
    </citation>
    <scope>NUCLEOTIDE SEQUENCE [LARGE SCALE GENOMIC DNA]</scope>
    <source>
        <strain evidence="4 5">Pt1</strain>
    </source>
</reference>
<dbReference type="AlphaFoldDB" id="A0A2V2NHL6"/>
<dbReference type="GeneID" id="97610002"/>
<evidence type="ECO:0000256" key="2">
    <source>
        <dbReference type="RuleBase" id="RU003616"/>
    </source>
</evidence>
<dbReference type="InterPro" id="IPR008978">
    <property type="entry name" value="HSP20-like_chaperone"/>
</dbReference>
<dbReference type="PROSITE" id="PS01031">
    <property type="entry name" value="SHSP"/>
    <property type="match status" value="1"/>
</dbReference>
<dbReference type="RefSeq" id="WP_109940285.1">
    <property type="nucleotide sequence ID" value="NZ_CP176366.1"/>
</dbReference>
<organism evidence="4 5">
    <name type="scientific">Methanospirillum stamsii</name>
    <dbReference type="NCBI Taxonomy" id="1277351"/>
    <lineage>
        <taxon>Archaea</taxon>
        <taxon>Methanobacteriati</taxon>
        <taxon>Methanobacteriota</taxon>
        <taxon>Stenosarchaea group</taxon>
        <taxon>Methanomicrobia</taxon>
        <taxon>Methanomicrobiales</taxon>
        <taxon>Methanospirillaceae</taxon>
        <taxon>Methanospirillum</taxon>
    </lineage>
</organism>
<dbReference type="OrthoDB" id="198277at2157"/>
<sequence>MAIIKRDPFNVFRGELDNMFAEMENRFQSFFPTFPAYSQGGRELAPVFSGGFTIDVKQQDDQVIAKADLPGCNKDNVKIRLVRPNLLQISCERSDEMEQEEKDFFIRERFFGSVSRSVPLPSDVTDEGASATFENGVLEVKFKKSEKESGGDIPIS</sequence>
<evidence type="ECO:0000256" key="1">
    <source>
        <dbReference type="PROSITE-ProRule" id="PRU00285"/>
    </source>
</evidence>
<keyword evidence="5" id="KW-1185">Reference proteome</keyword>
<dbReference type="InterPro" id="IPR002068">
    <property type="entry name" value="A-crystallin/Hsp20_dom"/>
</dbReference>
<dbReference type="SUPFAM" id="SSF49764">
    <property type="entry name" value="HSP20-like chaperones"/>
    <property type="match status" value="1"/>
</dbReference>
<evidence type="ECO:0000259" key="3">
    <source>
        <dbReference type="PROSITE" id="PS01031"/>
    </source>
</evidence>
<comment type="similarity">
    <text evidence="1 2">Belongs to the small heat shock protein (HSP20) family.</text>
</comment>
<evidence type="ECO:0000313" key="5">
    <source>
        <dbReference type="Proteomes" id="UP000245934"/>
    </source>
</evidence>
<dbReference type="InterPro" id="IPR031107">
    <property type="entry name" value="Small_HSP"/>
</dbReference>
<dbReference type="CDD" id="cd06464">
    <property type="entry name" value="ACD_sHsps-like"/>
    <property type="match status" value="1"/>
</dbReference>
<comment type="caution">
    <text evidence="4">The sequence shown here is derived from an EMBL/GenBank/DDBJ whole genome shotgun (WGS) entry which is preliminary data.</text>
</comment>
<feature type="domain" description="SHSP" evidence="3">
    <location>
        <begin position="45"/>
        <end position="156"/>
    </location>
</feature>
<protein>
    <submittedName>
        <fullName evidence="4">Heat-shock protein Hsp20</fullName>
    </submittedName>
</protein>
<proteinExistence type="inferred from homology"/>
<name>A0A2V2NHL6_9EURY</name>
<dbReference type="Proteomes" id="UP000245934">
    <property type="component" value="Unassembled WGS sequence"/>
</dbReference>
<dbReference type="EMBL" id="QGMZ01000013">
    <property type="protein sequence ID" value="PWR75091.1"/>
    <property type="molecule type" value="Genomic_DNA"/>
</dbReference>
<dbReference type="PANTHER" id="PTHR11527">
    <property type="entry name" value="HEAT-SHOCK PROTEIN 20 FAMILY MEMBER"/>
    <property type="match status" value="1"/>
</dbReference>